<feature type="domain" description="Formyl transferase N-terminal" evidence="5">
    <location>
        <begin position="10"/>
        <end position="215"/>
    </location>
</feature>
<protein>
    <recommendedName>
        <fullName evidence="2">phosphoribosylglycinamide formyltransferase 1</fullName>
        <ecNumber evidence="2">2.1.2.2</ecNumber>
    </recommendedName>
</protein>
<dbReference type="PANTHER" id="PTHR43369:SF2">
    <property type="entry name" value="PHOSPHORIBOSYLGLYCINAMIDE FORMYLTRANSFERASE"/>
    <property type="match status" value="1"/>
</dbReference>
<comment type="pathway">
    <text evidence="1">Purine metabolism; IMP biosynthesis via de novo pathway; N(2)-formyl-N(1)-(5-phospho-D-ribosyl)glycinamide from N(1)-(5-phospho-D-ribosyl)glycinamide (10-formyl THF route): step 1/1.</text>
</comment>
<keyword evidence="4" id="KW-0658">Purine biosynthesis</keyword>
<comment type="caution">
    <text evidence="6">The sequence shown here is derived from an EMBL/GenBank/DDBJ whole genome shotgun (WGS) entry which is preliminary data.</text>
</comment>
<keyword evidence="3" id="KW-0808">Transferase</keyword>
<dbReference type="InterPro" id="IPR002376">
    <property type="entry name" value="Formyl_transf_N"/>
</dbReference>
<dbReference type="NCBIfam" id="TIGR00639">
    <property type="entry name" value="PurN"/>
    <property type="match status" value="1"/>
</dbReference>
<accession>A0AAD9I1D2</accession>
<evidence type="ECO:0000256" key="2">
    <source>
        <dbReference type="ARBA" id="ARBA00012254"/>
    </source>
</evidence>
<dbReference type="Gene3D" id="3.40.50.170">
    <property type="entry name" value="Formyl transferase, N-terminal domain"/>
    <property type="match status" value="1"/>
</dbReference>
<dbReference type="PANTHER" id="PTHR43369">
    <property type="entry name" value="PHOSPHORIBOSYLGLYCINAMIDE FORMYLTRANSFERASE"/>
    <property type="match status" value="1"/>
</dbReference>
<gene>
    <name evidence="6" type="ORF">P8C59_003333</name>
</gene>
<dbReference type="GO" id="GO:0006189">
    <property type="term" value="P:'de novo' IMP biosynthetic process"/>
    <property type="evidence" value="ECO:0007669"/>
    <property type="project" value="InterPro"/>
</dbReference>
<dbReference type="InterPro" id="IPR036477">
    <property type="entry name" value="Formyl_transf_N_sf"/>
</dbReference>
<evidence type="ECO:0000313" key="6">
    <source>
        <dbReference type="EMBL" id="KAK2068705.1"/>
    </source>
</evidence>
<evidence type="ECO:0000256" key="4">
    <source>
        <dbReference type="ARBA" id="ARBA00022755"/>
    </source>
</evidence>
<evidence type="ECO:0000256" key="3">
    <source>
        <dbReference type="ARBA" id="ARBA00022679"/>
    </source>
</evidence>
<dbReference type="SUPFAM" id="SSF53328">
    <property type="entry name" value="Formyltransferase"/>
    <property type="match status" value="1"/>
</dbReference>
<reference evidence="6" key="1">
    <citation type="journal article" date="2023" name="Mol. Plant Microbe Interact.">
        <title>Elucidating the Obligate Nature and Biological Capacity of an Invasive Fungal Corn Pathogen.</title>
        <authorList>
            <person name="MacCready J.S."/>
            <person name="Roggenkamp E.M."/>
            <person name="Gdanetz K."/>
            <person name="Chilvers M.I."/>
        </authorList>
    </citation>
    <scope>NUCLEOTIDE SEQUENCE</scope>
    <source>
        <strain evidence="6">PM02</strain>
    </source>
</reference>
<keyword evidence="7" id="KW-1185">Reference proteome</keyword>
<evidence type="ECO:0000256" key="1">
    <source>
        <dbReference type="ARBA" id="ARBA00005054"/>
    </source>
</evidence>
<dbReference type="Pfam" id="PF00551">
    <property type="entry name" value="Formyl_trans_N"/>
    <property type="match status" value="1"/>
</dbReference>
<name>A0AAD9I1D2_9PEZI</name>
<sequence length="229" mass="24968">MVPPDDAACRIVVLASGNGSNFQALIDAAAAGRISHAAIVALFYNRKDAVARQRAEQAAPPIPAEYFNLVSGGFQRPGEQDAGARRAARQRYDAALAAAVLRHRPHLVVLAGWMHVFSEHFLAPVREAQVKMINLHPALPGKYDGAGAIGRAFQDWKDGKLEGNRTGVMVHYVIAEVDRGDPILTQEVPCHDGDRLEDLERRIHAVEHDLLLRATAKVVQEILGLEGKE</sequence>
<dbReference type="InterPro" id="IPR004607">
    <property type="entry name" value="GART"/>
</dbReference>
<organism evidence="6 7">
    <name type="scientific">Phyllachora maydis</name>
    <dbReference type="NCBI Taxonomy" id="1825666"/>
    <lineage>
        <taxon>Eukaryota</taxon>
        <taxon>Fungi</taxon>
        <taxon>Dikarya</taxon>
        <taxon>Ascomycota</taxon>
        <taxon>Pezizomycotina</taxon>
        <taxon>Sordariomycetes</taxon>
        <taxon>Sordariomycetidae</taxon>
        <taxon>Phyllachorales</taxon>
        <taxon>Phyllachoraceae</taxon>
        <taxon>Phyllachora</taxon>
    </lineage>
</organism>
<dbReference type="GO" id="GO:0004644">
    <property type="term" value="F:phosphoribosylglycinamide formyltransferase activity"/>
    <property type="evidence" value="ECO:0007669"/>
    <property type="project" value="UniProtKB-EC"/>
</dbReference>
<dbReference type="Proteomes" id="UP001217918">
    <property type="component" value="Unassembled WGS sequence"/>
</dbReference>
<evidence type="ECO:0000313" key="7">
    <source>
        <dbReference type="Proteomes" id="UP001217918"/>
    </source>
</evidence>
<dbReference type="AlphaFoldDB" id="A0AAD9I1D2"/>
<evidence type="ECO:0000259" key="5">
    <source>
        <dbReference type="Pfam" id="PF00551"/>
    </source>
</evidence>
<dbReference type="EMBL" id="JAQQPM010000002">
    <property type="protein sequence ID" value="KAK2068705.1"/>
    <property type="molecule type" value="Genomic_DNA"/>
</dbReference>
<dbReference type="EC" id="2.1.2.2" evidence="2"/>
<dbReference type="GO" id="GO:0005737">
    <property type="term" value="C:cytoplasm"/>
    <property type="evidence" value="ECO:0007669"/>
    <property type="project" value="TreeGrafter"/>
</dbReference>
<proteinExistence type="predicted"/>